<gene>
    <name evidence="5" type="ORF">EA58_11880</name>
</gene>
<dbReference type="PANTHER" id="PTHR11474:SF76">
    <property type="entry name" value="SHKT DOMAIN-CONTAINING PROTEIN"/>
    <property type="match status" value="1"/>
</dbReference>
<keyword evidence="1" id="KW-0479">Metal-binding</keyword>
<keyword evidence="6" id="KW-1185">Reference proteome</keyword>
<dbReference type="Pfam" id="PF00264">
    <property type="entry name" value="Tyrosinase"/>
    <property type="match status" value="1"/>
</dbReference>
<accession>A0A066RUA7</accession>
<dbReference type="OrthoDB" id="2874181at2"/>
<dbReference type="STRING" id="1654360.EA58_11880"/>
<evidence type="ECO:0000313" key="5">
    <source>
        <dbReference type="EMBL" id="KDM91267.1"/>
    </source>
</evidence>
<dbReference type="PROSITE" id="PS00497">
    <property type="entry name" value="TYROSINASE_1"/>
    <property type="match status" value="1"/>
</dbReference>
<reference evidence="5 6" key="1">
    <citation type="submission" date="2014-04" db="EMBL/GenBank/DDBJ databases">
        <title>Draft genome sequence of Photobacterium halotolerans S2753: a solonamide, ngercheumicin and holomycin producer.</title>
        <authorList>
            <person name="Machado H.R."/>
            <person name="Gram L."/>
        </authorList>
    </citation>
    <scope>NUCLEOTIDE SEQUENCE [LARGE SCALE GENOMIC DNA]</scope>
    <source>
        <strain evidence="5 6">S2753</strain>
    </source>
</reference>
<evidence type="ECO:0000313" key="6">
    <source>
        <dbReference type="Proteomes" id="UP000027192"/>
    </source>
</evidence>
<feature type="domain" description="Tyrosinase copper-binding" evidence="4">
    <location>
        <begin position="238"/>
        <end position="249"/>
    </location>
</feature>
<dbReference type="SUPFAM" id="SSF48056">
    <property type="entry name" value="Di-copper centre-containing domain"/>
    <property type="match status" value="1"/>
</dbReference>
<evidence type="ECO:0000256" key="1">
    <source>
        <dbReference type="ARBA" id="ARBA00022723"/>
    </source>
</evidence>
<dbReference type="PRINTS" id="PR00092">
    <property type="entry name" value="TYROSINASE"/>
</dbReference>
<dbReference type="AlphaFoldDB" id="A0A066RUA7"/>
<dbReference type="Proteomes" id="UP000027192">
    <property type="component" value="Unassembled WGS sequence"/>
</dbReference>
<dbReference type="InterPro" id="IPR050316">
    <property type="entry name" value="Tyrosinase/Hemocyanin"/>
</dbReference>
<comment type="caution">
    <text evidence="5">The sequence shown here is derived from an EMBL/GenBank/DDBJ whole genome shotgun (WGS) entry which is preliminary data.</text>
</comment>
<organism evidence="5 6">
    <name type="scientific">Photobacterium galatheae</name>
    <dbReference type="NCBI Taxonomy" id="1654360"/>
    <lineage>
        <taxon>Bacteria</taxon>
        <taxon>Pseudomonadati</taxon>
        <taxon>Pseudomonadota</taxon>
        <taxon>Gammaproteobacteria</taxon>
        <taxon>Vibrionales</taxon>
        <taxon>Vibrionaceae</taxon>
        <taxon>Photobacterium</taxon>
    </lineage>
</organism>
<feature type="domain" description="Tyrosinase copper-binding" evidence="3">
    <location>
        <begin position="70"/>
        <end position="88"/>
    </location>
</feature>
<evidence type="ECO:0000256" key="2">
    <source>
        <dbReference type="ARBA" id="ARBA00023008"/>
    </source>
</evidence>
<dbReference type="InterPro" id="IPR002227">
    <property type="entry name" value="Tyrosinase_Cu-bd"/>
</dbReference>
<protein>
    <recommendedName>
        <fullName evidence="3 4">Tyrosinase copper-binding domain-containing protein</fullName>
    </recommendedName>
</protein>
<dbReference type="PROSITE" id="PS00498">
    <property type="entry name" value="TYROSINASE_2"/>
    <property type="match status" value="1"/>
</dbReference>
<proteinExistence type="predicted"/>
<dbReference type="InterPro" id="IPR008922">
    <property type="entry name" value="Di-copper_centre_dom_sf"/>
</dbReference>
<sequence>MTTVAKLNHRRKLAGLPLIRFNLLRLNPEDVQDLRDAYAAMYEISELAIGDRRGYYALARGHGYDQDLCHDDSRTFLTWHRSYLYSFEKALNTALQWKRQDKELELTLPYWDWTQFNKSTHAANGLPKLLDEKSYKNQRGDILENPLNRAKSLYRTLSQNLADEQAYTQRFPARFKANIALLKNEVDRYMDNPNFMSFQNDFNAGAHGAIHVLVGGESNSPLPGNIGDMTAVISAAYDPLFWLHHSMVDKVWFDWQTLHPDANIPLHVLQKVVYDGRVGKDLIDAEISLRYIYSENSVESAVATTGTTNTLPARSLSAAASQAKELSLGLIEGGFVRAQLDFLRLHPPKESFEIRAYIENPACNADTGYDDDSYCGRLVLFGHGRCHGAPGHCNPAQAVRDEYDLRAKHPLRYEHTQYTIDLTRGLRRFIGRKKSVDDLKIYLIVIDGQGKVVAPESIKYDGCSLRTFAKQ</sequence>
<evidence type="ECO:0000259" key="3">
    <source>
        <dbReference type="PROSITE" id="PS00497"/>
    </source>
</evidence>
<keyword evidence="2" id="KW-0186">Copper</keyword>
<name>A0A066RUA7_9GAMM</name>
<dbReference type="EMBL" id="JMIB01000023">
    <property type="protein sequence ID" value="KDM91267.1"/>
    <property type="molecule type" value="Genomic_DNA"/>
</dbReference>
<evidence type="ECO:0000259" key="4">
    <source>
        <dbReference type="PROSITE" id="PS00498"/>
    </source>
</evidence>
<dbReference type="PANTHER" id="PTHR11474">
    <property type="entry name" value="TYROSINASE FAMILY MEMBER"/>
    <property type="match status" value="1"/>
</dbReference>
<dbReference type="GO" id="GO:0046872">
    <property type="term" value="F:metal ion binding"/>
    <property type="evidence" value="ECO:0007669"/>
    <property type="project" value="UniProtKB-KW"/>
</dbReference>
<dbReference type="Gene3D" id="1.10.1280.10">
    <property type="entry name" value="Di-copper center containing domain from catechol oxidase"/>
    <property type="match status" value="1"/>
</dbReference>
<dbReference type="RefSeq" id="WP_036752695.1">
    <property type="nucleotide sequence ID" value="NZ_JAGSGC010000010.1"/>
</dbReference>
<dbReference type="GO" id="GO:0016491">
    <property type="term" value="F:oxidoreductase activity"/>
    <property type="evidence" value="ECO:0007669"/>
    <property type="project" value="InterPro"/>
</dbReference>